<dbReference type="EMBL" id="LEOY01000019">
    <property type="protein sequence ID" value="RBR28001.1"/>
    <property type="molecule type" value="Genomic_DNA"/>
</dbReference>
<dbReference type="RefSeq" id="WP_113785038.1">
    <property type="nucleotide sequence ID" value="NZ_KZ845719.1"/>
</dbReference>
<dbReference type="Pfam" id="PF01521">
    <property type="entry name" value="Fe-S_biosyn"/>
    <property type="match status" value="1"/>
</dbReference>
<gene>
    <name evidence="2" type="ORF">EB18_01966</name>
</gene>
<dbReference type="Proteomes" id="UP000252800">
    <property type="component" value="Unassembled WGS sequence"/>
</dbReference>
<evidence type="ECO:0000313" key="3">
    <source>
        <dbReference type="Proteomes" id="UP000252800"/>
    </source>
</evidence>
<reference evidence="2 3" key="1">
    <citation type="submission" date="2015-06" db="EMBL/GenBank/DDBJ databases">
        <title>The Genome Sequence of Enterococcus cecorum 170AEA1.</title>
        <authorList>
            <consortium name="The Broad Institute Genomics Platform"/>
            <consortium name="The Broad Institute Genome Sequencing Center for Infectious Disease"/>
            <person name="Earl A.M."/>
            <person name="Van Tyne D."/>
            <person name="Lebreton F."/>
            <person name="Saavedra J.T."/>
            <person name="Gilmore M.S."/>
            <person name="Manson McGuire A."/>
            <person name="Clock S."/>
            <person name="Crupain M."/>
            <person name="Rangan U."/>
            <person name="Young S."/>
            <person name="Abouelleil A."/>
            <person name="Cao P."/>
            <person name="Chapman S.B."/>
            <person name="Griggs A."/>
            <person name="Priest M."/>
            <person name="Shea T."/>
            <person name="Wortman J."/>
            <person name="Nusbaum C."/>
            <person name="Birren B."/>
        </authorList>
    </citation>
    <scope>NUCLEOTIDE SEQUENCE [LARGE SCALE GENOMIC DNA]</scope>
    <source>
        <strain evidence="2 3">170AEA1</strain>
    </source>
</reference>
<dbReference type="AlphaFoldDB" id="A0A366SM67"/>
<accession>A0A366SM67</accession>
<proteinExistence type="predicted"/>
<protein>
    <recommendedName>
        <fullName evidence="1">Core domain-containing protein</fullName>
    </recommendedName>
</protein>
<name>A0A366SM67_9ENTE</name>
<dbReference type="SUPFAM" id="SSF89360">
    <property type="entry name" value="HesB-like domain"/>
    <property type="match status" value="1"/>
</dbReference>
<evidence type="ECO:0000313" key="2">
    <source>
        <dbReference type="EMBL" id="RBR28001.1"/>
    </source>
</evidence>
<dbReference type="Gene3D" id="2.60.300.12">
    <property type="entry name" value="HesB-like domain"/>
    <property type="match status" value="1"/>
</dbReference>
<organism evidence="2 3">
    <name type="scientific">Enterococcus cecorum</name>
    <dbReference type="NCBI Taxonomy" id="44008"/>
    <lineage>
        <taxon>Bacteria</taxon>
        <taxon>Bacillati</taxon>
        <taxon>Bacillota</taxon>
        <taxon>Bacilli</taxon>
        <taxon>Lactobacillales</taxon>
        <taxon>Enterococcaceae</taxon>
        <taxon>Enterococcus</taxon>
    </lineage>
</organism>
<dbReference type="InterPro" id="IPR035903">
    <property type="entry name" value="HesB-like_dom_sf"/>
</dbReference>
<comment type="caution">
    <text evidence="2">The sequence shown here is derived from an EMBL/GenBank/DDBJ whole genome shotgun (WGS) entry which is preliminary data.</text>
</comment>
<feature type="domain" description="Core" evidence="1">
    <location>
        <begin position="1"/>
        <end position="114"/>
    </location>
</feature>
<dbReference type="InterPro" id="IPR000361">
    <property type="entry name" value="ATAP_core_dom"/>
</dbReference>
<evidence type="ECO:0000259" key="1">
    <source>
        <dbReference type="Pfam" id="PF01521"/>
    </source>
</evidence>
<sequence length="135" mass="15275">MKLTLTPEAIEKLQAKMQDGDYILLDYEDATGPFVDSAASCQLYPSFRFLFVPGDFDQEKLAVYDHVHETPLGKVYMKSRSEMLLDEDVRVVVEPVYHALQLRSDSGILANNIEARRINPADYEGKRILGPLLAK</sequence>